<comment type="caution">
    <text evidence="1">The sequence shown here is derived from an EMBL/GenBank/DDBJ whole genome shotgun (WGS) entry which is preliminary data.</text>
</comment>
<evidence type="ECO:0000313" key="1">
    <source>
        <dbReference type="EMBL" id="TLG90816.1"/>
    </source>
</evidence>
<evidence type="ECO:0000313" key="2">
    <source>
        <dbReference type="Proteomes" id="UP000304941"/>
    </source>
</evidence>
<reference evidence="1 2" key="1">
    <citation type="submission" date="2019-05" db="EMBL/GenBank/DDBJ databases">
        <title>Pseudomonas edaphica sp. nov., isolated from rhizospheric soil of Cistus ladanifer L. in Spain.</title>
        <authorList>
            <person name="Peix A."/>
        </authorList>
    </citation>
    <scope>NUCLEOTIDE SEQUENCE [LARGE SCALE GENOMIC DNA]</scope>
    <source>
        <strain evidence="1 2">RD25</strain>
    </source>
</reference>
<dbReference type="EMBL" id="VBVZ01000219">
    <property type="protein sequence ID" value="TLG90816.1"/>
    <property type="molecule type" value="Genomic_DNA"/>
</dbReference>
<accession>A0ABY2U3H4</accession>
<gene>
    <name evidence="1" type="ORF">FEM54_15910</name>
</gene>
<keyword evidence="2" id="KW-1185">Reference proteome</keyword>
<name>A0ABY2U3H4_9PSED</name>
<proteinExistence type="predicted"/>
<organism evidence="1 2">
    <name type="scientific">Pseudomonas edaphica</name>
    <dbReference type="NCBI Taxonomy" id="2006980"/>
    <lineage>
        <taxon>Bacteria</taxon>
        <taxon>Pseudomonadati</taxon>
        <taxon>Pseudomonadota</taxon>
        <taxon>Gammaproteobacteria</taxon>
        <taxon>Pseudomonadales</taxon>
        <taxon>Pseudomonadaceae</taxon>
        <taxon>Pseudomonas</taxon>
    </lineage>
</organism>
<sequence length="93" mass="9584">MGSHFITDALGQPALSALLRTRLCGQFDYVGAGLARDAGASVYQLHRGDAIAGKPAPTQAVFHTSPVPTGRTVLLFSAAGFSQGSAARVRSGR</sequence>
<dbReference type="Proteomes" id="UP000304941">
    <property type="component" value="Unassembled WGS sequence"/>
</dbReference>
<protein>
    <submittedName>
        <fullName evidence="1">Uncharacterized protein</fullName>
    </submittedName>
</protein>